<dbReference type="Proteomes" id="UP000006860">
    <property type="component" value="Chromosome"/>
</dbReference>
<dbReference type="InterPro" id="IPR002645">
    <property type="entry name" value="STAS_dom"/>
</dbReference>
<dbReference type="HOGENOM" id="CLU_1748296_0_0_0"/>
<evidence type="ECO:0000313" key="3">
    <source>
        <dbReference type="Proteomes" id="UP000006860"/>
    </source>
</evidence>
<feature type="domain" description="STAS" evidence="1">
    <location>
        <begin position="80"/>
        <end position="147"/>
    </location>
</feature>
<dbReference type="AlphaFoldDB" id="F0SKB7"/>
<dbReference type="Gene3D" id="3.30.750.24">
    <property type="entry name" value="STAS domain"/>
    <property type="match status" value="1"/>
</dbReference>
<dbReference type="PROSITE" id="PS50801">
    <property type="entry name" value="STAS"/>
    <property type="match status" value="1"/>
</dbReference>
<evidence type="ECO:0000313" key="2">
    <source>
        <dbReference type="EMBL" id="ADY60874.1"/>
    </source>
</evidence>
<protein>
    <recommendedName>
        <fullName evidence="1">STAS domain-containing protein</fullName>
    </recommendedName>
</protein>
<organism evidence="2 3">
    <name type="scientific">Rubinisphaera brasiliensis (strain ATCC 49424 / DSM 5305 / JCM 21570 / IAM 15109 / NBRC 103401 / IFAM 1448)</name>
    <name type="common">Planctomyces brasiliensis</name>
    <dbReference type="NCBI Taxonomy" id="756272"/>
    <lineage>
        <taxon>Bacteria</taxon>
        <taxon>Pseudomonadati</taxon>
        <taxon>Planctomycetota</taxon>
        <taxon>Planctomycetia</taxon>
        <taxon>Planctomycetales</taxon>
        <taxon>Planctomycetaceae</taxon>
        <taxon>Rubinisphaera</taxon>
    </lineage>
</organism>
<dbReference type="RefSeq" id="WP_013629594.1">
    <property type="nucleotide sequence ID" value="NC_015174.1"/>
</dbReference>
<evidence type="ECO:0000259" key="1">
    <source>
        <dbReference type="PROSITE" id="PS50801"/>
    </source>
</evidence>
<gene>
    <name evidence="2" type="ordered locus">Plabr_3277</name>
</gene>
<name>F0SKB7_RUBBR</name>
<dbReference type="SUPFAM" id="SSF52091">
    <property type="entry name" value="SpoIIaa-like"/>
    <property type="match status" value="1"/>
</dbReference>
<dbReference type="InterPro" id="IPR036513">
    <property type="entry name" value="STAS_dom_sf"/>
</dbReference>
<dbReference type="EMBL" id="CP002546">
    <property type="protein sequence ID" value="ADY60874.1"/>
    <property type="molecule type" value="Genomic_DNA"/>
</dbReference>
<accession>F0SKB7</accession>
<keyword evidence="3" id="KW-1185">Reference proteome</keyword>
<reference evidence="3" key="1">
    <citation type="submission" date="2011-02" db="EMBL/GenBank/DDBJ databases">
        <title>The complete genome of Planctomyces brasiliensis DSM 5305.</title>
        <authorList>
            <person name="Lucas S."/>
            <person name="Copeland A."/>
            <person name="Lapidus A."/>
            <person name="Bruce D."/>
            <person name="Goodwin L."/>
            <person name="Pitluck S."/>
            <person name="Kyrpides N."/>
            <person name="Mavromatis K."/>
            <person name="Pagani I."/>
            <person name="Ivanova N."/>
            <person name="Ovchinnikova G."/>
            <person name="Lu M."/>
            <person name="Detter J.C."/>
            <person name="Han C."/>
            <person name="Land M."/>
            <person name="Hauser L."/>
            <person name="Markowitz V."/>
            <person name="Cheng J.-F."/>
            <person name="Hugenholtz P."/>
            <person name="Woyke T."/>
            <person name="Wu D."/>
            <person name="Tindall B."/>
            <person name="Pomrenke H.G."/>
            <person name="Brambilla E."/>
            <person name="Klenk H.-P."/>
            <person name="Eisen J.A."/>
        </authorList>
    </citation>
    <scope>NUCLEOTIDE SEQUENCE [LARGE SCALE GENOMIC DNA]</scope>
    <source>
        <strain evidence="3">ATCC 49424 / DSM 5305 / JCM 21570 / NBRC 103401 / IFAM 1448</strain>
    </source>
</reference>
<dbReference type="KEGG" id="pbs:Plabr_3277"/>
<sequence length="149" mass="16848">MYAKQPCAWYQYRLHENDWESETGIENPVQYFPPDVSVDSTGSVFCIRFTSREQFSFQDGEMLKLFFGEFVNEFPPPYQIVFNFADVDYLTSEEVGIIAAVSQAFADTGSEIVFCESGPQLVELFTLFNLTCTVPVVATQDEAIACLQS</sequence>
<proteinExistence type="predicted"/>